<organism evidence="2 3">
    <name type="scientific">Chitinimonas taiwanensis DSM 18899</name>
    <dbReference type="NCBI Taxonomy" id="1121279"/>
    <lineage>
        <taxon>Bacteria</taxon>
        <taxon>Pseudomonadati</taxon>
        <taxon>Pseudomonadota</taxon>
        <taxon>Betaproteobacteria</taxon>
        <taxon>Neisseriales</taxon>
        <taxon>Chitinibacteraceae</taxon>
        <taxon>Chitinimonas</taxon>
    </lineage>
</organism>
<dbReference type="AlphaFoldDB" id="A0A1K2HRU4"/>
<dbReference type="Proteomes" id="UP000186513">
    <property type="component" value="Unassembled WGS sequence"/>
</dbReference>
<dbReference type="OrthoDB" id="5943at2"/>
<protein>
    <submittedName>
        <fullName evidence="2">Uncharacterized conserved protein, contains GH25 family domain</fullName>
    </submittedName>
</protein>
<dbReference type="Pfam" id="PF10670">
    <property type="entry name" value="DUF4198"/>
    <property type="match status" value="1"/>
</dbReference>
<dbReference type="InterPro" id="IPR019613">
    <property type="entry name" value="DUF4198"/>
</dbReference>
<evidence type="ECO:0000313" key="3">
    <source>
        <dbReference type="Proteomes" id="UP000186513"/>
    </source>
</evidence>
<keyword evidence="1" id="KW-0732">Signal</keyword>
<gene>
    <name evidence="2" type="ORF">SAMN02745887_03678</name>
</gene>
<evidence type="ECO:0000313" key="2">
    <source>
        <dbReference type="EMBL" id="SFZ79495.1"/>
    </source>
</evidence>
<name>A0A1K2HRU4_9NEIS</name>
<sequence length="265" mass="28982">MPVRHTLALLTALALPAVAHAHSAWLQPSSTVLSSFQYVTVDAAASSDPFNLNHRPLGVEQLVVLAPDGNKVAPVNVFKGELRSSFDVKLEQKGTYRMELVRSGVRASWKVDGQPKRWMGTAEAFAKEVPQDATDLQVNESASRLETFVTVGAPTPIKPTGKGLEMQAITHPADLVSGEPAVFQFLVDGKPTEGVEVVLIRSQTRYRNKLEEIKLKTDREGKVTVNWPQAGLYWIDADIKDDKVTVKAAKQRSLAYTATVEVAPQ</sequence>
<accession>A0A1K2HRU4</accession>
<evidence type="ECO:0000256" key="1">
    <source>
        <dbReference type="SAM" id="SignalP"/>
    </source>
</evidence>
<dbReference type="STRING" id="1121279.SAMN02745887_03678"/>
<keyword evidence="3" id="KW-1185">Reference proteome</keyword>
<reference evidence="2 3" key="1">
    <citation type="submission" date="2016-11" db="EMBL/GenBank/DDBJ databases">
        <authorList>
            <person name="Jaros S."/>
            <person name="Januszkiewicz K."/>
            <person name="Wedrychowicz H."/>
        </authorList>
    </citation>
    <scope>NUCLEOTIDE SEQUENCE [LARGE SCALE GENOMIC DNA]</scope>
    <source>
        <strain evidence="2 3">DSM 18899</strain>
    </source>
</reference>
<feature type="signal peptide" evidence="1">
    <location>
        <begin position="1"/>
        <end position="21"/>
    </location>
</feature>
<proteinExistence type="predicted"/>
<feature type="chain" id="PRO_5012159473" evidence="1">
    <location>
        <begin position="22"/>
        <end position="265"/>
    </location>
</feature>
<dbReference type="RefSeq" id="WP_072430155.1">
    <property type="nucleotide sequence ID" value="NZ_FPKR01000018.1"/>
</dbReference>
<dbReference type="EMBL" id="FPKR01000018">
    <property type="protein sequence ID" value="SFZ79495.1"/>
    <property type="molecule type" value="Genomic_DNA"/>
</dbReference>